<keyword evidence="1" id="KW-1133">Transmembrane helix</keyword>
<feature type="transmembrane region" description="Helical" evidence="1">
    <location>
        <begin position="98"/>
        <end position="119"/>
    </location>
</feature>
<reference evidence="3 4" key="1">
    <citation type="submission" date="2020-04" db="EMBL/GenBank/DDBJ databases">
        <title>Genome-Wide Identification of 5-Methylcytosine Sites in Bacterial Genomes By High-Throughput Sequencing of MspJI Restriction Fragments.</title>
        <authorList>
            <person name="Wu V."/>
        </authorList>
    </citation>
    <scope>NUCLEOTIDE SEQUENCE [LARGE SCALE GENOMIC DNA]</scope>
    <source>
        <strain evidence="3 4">S2</strain>
    </source>
</reference>
<proteinExistence type="predicted"/>
<keyword evidence="1" id="KW-0812">Transmembrane</keyword>
<gene>
    <name evidence="3" type="ORF">HFZ78_20435</name>
</gene>
<evidence type="ECO:0000313" key="4">
    <source>
        <dbReference type="Proteomes" id="UP000501868"/>
    </source>
</evidence>
<dbReference type="EMBL" id="CP051128">
    <property type="protein sequence ID" value="QIZ08779.1"/>
    <property type="molecule type" value="Genomic_DNA"/>
</dbReference>
<protein>
    <submittedName>
        <fullName evidence="3">NAD(P)H-binding protein</fullName>
    </submittedName>
</protein>
<name>A0A6H1P5D9_PRIMG</name>
<feature type="domain" description="NAD(P)-binding" evidence="2">
    <location>
        <begin position="3"/>
        <end position="56"/>
    </location>
</feature>
<dbReference type="Proteomes" id="UP000501868">
    <property type="component" value="Chromosome"/>
</dbReference>
<evidence type="ECO:0000256" key="1">
    <source>
        <dbReference type="SAM" id="Phobius"/>
    </source>
</evidence>
<dbReference type="AlphaFoldDB" id="A0A6H1P5D9"/>
<reference evidence="3 4" key="2">
    <citation type="submission" date="2020-04" db="EMBL/GenBank/DDBJ databases">
        <authorList>
            <person name="Fomenkov A."/>
            <person name="Anton B.P."/>
            <person name="Roberts R.J."/>
        </authorList>
    </citation>
    <scope>NUCLEOTIDE SEQUENCE [LARGE SCALE GENOMIC DNA]</scope>
    <source>
        <strain evidence="3 4">S2</strain>
    </source>
</reference>
<feature type="transmembrane region" description="Helical" evidence="1">
    <location>
        <begin position="57"/>
        <end position="75"/>
    </location>
</feature>
<accession>A0A6H1P5D9</accession>
<dbReference type="InterPro" id="IPR016040">
    <property type="entry name" value="NAD(P)-bd_dom"/>
</dbReference>
<evidence type="ECO:0000313" key="3">
    <source>
        <dbReference type="EMBL" id="QIZ08779.1"/>
    </source>
</evidence>
<dbReference type="Pfam" id="PF13460">
    <property type="entry name" value="NAD_binding_10"/>
    <property type="match status" value="1"/>
</dbReference>
<keyword evidence="1" id="KW-0472">Membrane</keyword>
<evidence type="ECO:0000259" key="2">
    <source>
        <dbReference type="Pfam" id="PF13460"/>
    </source>
</evidence>
<organism evidence="3 4">
    <name type="scientific">Priestia megaterium</name>
    <name type="common">Bacillus megaterium</name>
    <dbReference type="NCBI Taxonomy" id="1404"/>
    <lineage>
        <taxon>Bacteria</taxon>
        <taxon>Bacillati</taxon>
        <taxon>Bacillota</taxon>
        <taxon>Bacilli</taxon>
        <taxon>Bacillales</taxon>
        <taxon>Bacillaceae</taxon>
        <taxon>Priestia</taxon>
    </lineage>
</organism>
<dbReference type="Gene3D" id="3.40.50.720">
    <property type="entry name" value="NAD(P)-binding Rossmann-like Domain"/>
    <property type="match status" value="1"/>
</dbReference>
<sequence>MKWLDPYRNSAEIIESSDLEYTILRSGWFTNKDEIDYEITQKGEPFKGHDISRKSLVAMRVIAVLIVVYGVQTSFERDMLSRLTVYNPFGWSYNESTMGFLIDYLSLMGIYISGTHYVLKFVRKQEKAMAYIER</sequence>